<feature type="coiled-coil region" evidence="1">
    <location>
        <begin position="81"/>
        <end position="122"/>
    </location>
</feature>
<dbReference type="EMBL" id="CP039354">
    <property type="protein sequence ID" value="QCE12180.1"/>
    <property type="molecule type" value="Genomic_DNA"/>
</dbReference>
<sequence length="168" mass="18767">MGMTKQDLTRRLRCMKAIYHDPPTPEVVLSDEEETLSRPSFKAAASSGDFTDSNKEMSLIRSDLTLAKEEVTRLVVEVERLQAFKQKLEESGKQVADLEATIRQMEEEVAEKERSWRALEERLANEATSTYGLGFEAALEQVQLLCPSADVFGADVGKVVIDGQIVED</sequence>
<proteinExistence type="predicted"/>
<dbReference type="AlphaFoldDB" id="A0A4D6NEC9"/>
<reference evidence="2 3" key="1">
    <citation type="submission" date="2019-04" db="EMBL/GenBank/DDBJ databases">
        <title>An improved genome assembly and genetic linkage map for asparagus bean, Vigna unguiculata ssp. sesquipedialis.</title>
        <authorList>
            <person name="Xia Q."/>
            <person name="Zhang R."/>
            <person name="Dong Y."/>
        </authorList>
    </citation>
    <scope>NUCLEOTIDE SEQUENCE [LARGE SCALE GENOMIC DNA]</scope>
    <source>
        <tissue evidence="2">Leaf</tissue>
    </source>
</reference>
<protein>
    <submittedName>
        <fullName evidence="2">Uncharacterized protein</fullName>
    </submittedName>
</protein>
<evidence type="ECO:0000256" key="1">
    <source>
        <dbReference type="SAM" id="Coils"/>
    </source>
</evidence>
<keyword evidence="1" id="KW-0175">Coiled coil</keyword>
<gene>
    <name evidence="2" type="ORF">DEO72_LG10g3421</name>
</gene>
<keyword evidence="3" id="KW-1185">Reference proteome</keyword>
<evidence type="ECO:0000313" key="2">
    <source>
        <dbReference type="EMBL" id="QCE12180.1"/>
    </source>
</evidence>
<accession>A0A4D6NEC9</accession>
<dbReference type="Proteomes" id="UP000501690">
    <property type="component" value="Linkage Group LG10"/>
</dbReference>
<name>A0A4D6NEC9_VIGUN</name>
<organism evidence="2 3">
    <name type="scientific">Vigna unguiculata</name>
    <name type="common">Cowpea</name>
    <dbReference type="NCBI Taxonomy" id="3917"/>
    <lineage>
        <taxon>Eukaryota</taxon>
        <taxon>Viridiplantae</taxon>
        <taxon>Streptophyta</taxon>
        <taxon>Embryophyta</taxon>
        <taxon>Tracheophyta</taxon>
        <taxon>Spermatophyta</taxon>
        <taxon>Magnoliopsida</taxon>
        <taxon>eudicotyledons</taxon>
        <taxon>Gunneridae</taxon>
        <taxon>Pentapetalae</taxon>
        <taxon>rosids</taxon>
        <taxon>fabids</taxon>
        <taxon>Fabales</taxon>
        <taxon>Fabaceae</taxon>
        <taxon>Papilionoideae</taxon>
        <taxon>50 kb inversion clade</taxon>
        <taxon>NPAAA clade</taxon>
        <taxon>indigoferoid/millettioid clade</taxon>
        <taxon>Phaseoleae</taxon>
        <taxon>Vigna</taxon>
    </lineage>
</organism>
<evidence type="ECO:0000313" key="3">
    <source>
        <dbReference type="Proteomes" id="UP000501690"/>
    </source>
</evidence>